<evidence type="ECO:0000313" key="2">
    <source>
        <dbReference type="EMBL" id="CAI9732336.1"/>
    </source>
</evidence>
<keyword evidence="3" id="KW-1185">Reference proteome</keyword>
<proteinExistence type="predicted"/>
<name>A0AA36FAX4_OCTVU</name>
<gene>
    <name evidence="2" type="ORF">OCTVUL_1B018000</name>
</gene>
<accession>A0AA36FAX4</accession>
<reference evidence="2" key="1">
    <citation type="submission" date="2023-08" db="EMBL/GenBank/DDBJ databases">
        <authorList>
            <person name="Alioto T."/>
            <person name="Alioto T."/>
            <person name="Gomez Garrido J."/>
        </authorList>
    </citation>
    <scope>NUCLEOTIDE SEQUENCE</scope>
</reference>
<feature type="compositionally biased region" description="Polar residues" evidence="1">
    <location>
        <begin position="112"/>
        <end position="126"/>
    </location>
</feature>
<sequence length="133" mass="14694">MVGTNDNPVQIDEARFAGRQKYNRGRILNGDNAPLFEDSDAEQGNDRNHGRGIDGPWAFGLNQGSGCRYFCVERRNRNSLIPIIERECEKGSVIHSDVWSVCGNLKCLRLSPSDSEPSTTLCGSSDRSTHTGH</sequence>
<feature type="region of interest" description="Disordered" evidence="1">
    <location>
        <begin position="29"/>
        <end position="51"/>
    </location>
</feature>
<evidence type="ECO:0000256" key="1">
    <source>
        <dbReference type="SAM" id="MobiDB-lite"/>
    </source>
</evidence>
<evidence type="ECO:0000313" key="3">
    <source>
        <dbReference type="Proteomes" id="UP001162480"/>
    </source>
</evidence>
<dbReference type="AlphaFoldDB" id="A0AA36FAX4"/>
<dbReference type="Proteomes" id="UP001162480">
    <property type="component" value="Chromosome 13"/>
</dbReference>
<organism evidence="2 3">
    <name type="scientific">Octopus vulgaris</name>
    <name type="common">Common octopus</name>
    <dbReference type="NCBI Taxonomy" id="6645"/>
    <lineage>
        <taxon>Eukaryota</taxon>
        <taxon>Metazoa</taxon>
        <taxon>Spiralia</taxon>
        <taxon>Lophotrochozoa</taxon>
        <taxon>Mollusca</taxon>
        <taxon>Cephalopoda</taxon>
        <taxon>Coleoidea</taxon>
        <taxon>Octopodiformes</taxon>
        <taxon>Octopoda</taxon>
        <taxon>Incirrata</taxon>
        <taxon>Octopodidae</taxon>
        <taxon>Octopus</taxon>
    </lineage>
</organism>
<feature type="region of interest" description="Disordered" evidence="1">
    <location>
        <begin position="112"/>
        <end position="133"/>
    </location>
</feature>
<protein>
    <submittedName>
        <fullName evidence="2">Uncharacterized protein</fullName>
    </submittedName>
</protein>
<dbReference type="EMBL" id="OX597826">
    <property type="protein sequence ID" value="CAI9732336.1"/>
    <property type="molecule type" value="Genomic_DNA"/>
</dbReference>